<gene>
    <name evidence="7" type="ORF">BCR39DRAFT_523564</name>
</gene>
<dbReference type="STRING" id="71784.A0A1Y2BBP6"/>
<comment type="function">
    <text evidence="6">Part of the dynactin complex that activates the molecular motor dynein for ultra-processive transport along microtubules.</text>
</comment>
<organism evidence="7 8">
    <name type="scientific">Naematelia encephala</name>
    <dbReference type="NCBI Taxonomy" id="71784"/>
    <lineage>
        <taxon>Eukaryota</taxon>
        <taxon>Fungi</taxon>
        <taxon>Dikarya</taxon>
        <taxon>Basidiomycota</taxon>
        <taxon>Agaricomycotina</taxon>
        <taxon>Tremellomycetes</taxon>
        <taxon>Tremellales</taxon>
        <taxon>Naemateliaceae</taxon>
        <taxon>Naematelia</taxon>
    </lineage>
</organism>
<comment type="caution">
    <text evidence="7">The sequence shown here is derived from an EMBL/GenBank/DDBJ whole genome shotgun (WGS) entry which is preliminary data.</text>
</comment>
<evidence type="ECO:0000313" key="7">
    <source>
        <dbReference type="EMBL" id="ORY32249.1"/>
    </source>
</evidence>
<dbReference type="AlphaFoldDB" id="A0A1Y2BBP6"/>
<dbReference type="InParanoid" id="A0A1Y2BBP6"/>
<keyword evidence="4" id="KW-0963">Cytoplasm</keyword>
<accession>A0A1Y2BBP6</accession>
<dbReference type="OrthoDB" id="2355at2759"/>
<keyword evidence="8" id="KW-1185">Reference proteome</keyword>
<reference evidence="7 8" key="1">
    <citation type="submission" date="2016-07" db="EMBL/GenBank/DDBJ databases">
        <title>Pervasive Adenine N6-methylation of Active Genes in Fungi.</title>
        <authorList>
            <consortium name="DOE Joint Genome Institute"/>
            <person name="Mondo S.J."/>
            <person name="Dannebaum R.O."/>
            <person name="Kuo R.C."/>
            <person name="Labutti K."/>
            <person name="Haridas S."/>
            <person name="Kuo A."/>
            <person name="Salamov A."/>
            <person name="Ahrendt S.R."/>
            <person name="Lipzen A."/>
            <person name="Sullivan W."/>
            <person name="Andreopoulos W.B."/>
            <person name="Clum A."/>
            <person name="Lindquist E."/>
            <person name="Daum C."/>
            <person name="Ramamoorthy G.K."/>
            <person name="Gryganskyi A."/>
            <person name="Culley D."/>
            <person name="Magnuson J.K."/>
            <person name="James T.Y."/>
            <person name="O'Malley M.A."/>
            <person name="Stajich J.E."/>
            <person name="Spatafora J.W."/>
            <person name="Visel A."/>
            <person name="Grigoriev I.V."/>
        </authorList>
    </citation>
    <scope>NUCLEOTIDE SEQUENCE [LARGE SCALE GENOMIC DNA]</scope>
    <source>
        <strain evidence="7 8">68-887.2</strain>
    </source>
</reference>
<dbReference type="InterPro" id="IPR011004">
    <property type="entry name" value="Trimer_LpxA-like_sf"/>
</dbReference>
<dbReference type="Proteomes" id="UP000193986">
    <property type="component" value="Unassembled WGS sequence"/>
</dbReference>
<dbReference type="PANTHER" id="PTHR13072">
    <property type="entry name" value="DYNACTIN 6"/>
    <property type="match status" value="1"/>
</dbReference>
<evidence type="ECO:0000256" key="1">
    <source>
        <dbReference type="ARBA" id="ARBA00004245"/>
    </source>
</evidence>
<evidence type="ECO:0000256" key="5">
    <source>
        <dbReference type="ARBA" id="ARBA00023212"/>
    </source>
</evidence>
<evidence type="ECO:0000313" key="8">
    <source>
        <dbReference type="Proteomes" id="UP000193986"/>
    </source>
</evidence>
<proteinExistence type="inferred from homology"/>
<evidence type="ECO:0000256" key="6">
    <source>
        <dbReference type="ARBA" id="ARBA00034687"/>
    </source>
</evidence>
<evidence type="ECO:0000256" key="2">
    <source>
        <dbReference type="ARBA" id="ARBA00007719"/>
    </source>
</evidence>
<comment type="subcellular location">
    <subcellularLocation>
        <location evidence="1">Cytoplasm</location>
        <location evidence="1">Cytoskeleton</location>
    </subcellularLocation>
</comment>
<name>A0A1Y2BBP6_9TREE</name>
<keyword evidence="5" id="KW-0206">Cytoskeleton</keyword>
<dbReference type="PANTHER" id="PTHR13072:SF0">
    <property type="entry name" value="DYNACTIN SUBUNIT 6"/>
    <property type="match status" value="1"/>
</dbReference>
<dbReference type="Gene3D" id="2.160.10.10">
    <property type="entry name" value="Hexapeptide repeat proteins"/>
    <property type="match status" value="1"/>
</dbReference>
<protein>
    <recommendedName>
        <fullName evidence="3">Dynactin subunit 6</fullName>
    </recommendedName>
</protein>
<dbReference type="InterPro" id="IPR027777">
    <property type="entry name" value="DCTN6"/>
</dbReference>
<dbReference type="GO" id="GO:0007052">
    <property type="term" value="P:mitotic spindle organization"/>
    <property type="evidence" value="ECO:0007669"/>
    <property type="project" value="TreeGrafter"/>
</dbReference>
<evidence type="ECO:0000256" key="4">
    <source>
        <dbReference type="ARBA" id="ARBA00022490"/>
    </source>
</evidence>
<dbReference type="GO" id="GO:0070840">
    <property type="term" value="F:dynein complex binding"/>
    <property type="evidence" value="ECO:0007669"/>
    <property type="project" value="TreeGrafter"/>
</dbReference>
<dbReference type="CDD" id="cd04646">
    <property type="entry name" value="LbH_Dynactin_6"/>
    <property type="match status" value="1"/>
</dbReference>
<sequence>MSRSVQPAKITAHSTVLLSQDTDLRGHLTFGAGCVVHPKACILALGGPIEFGRDCVIEELAVVVNRGKDVMRIGDANVFQVACRIEAPSIGNGNTFQPRSRATSNVHISDNCTLSAGTVCLPLVIDLEPGTTETLPSYTVIHSSLSERRIWDGTGQSAEDNLKEKHIEYLREIMPKYNRMRVI</sequence>
<dbReference type="EMBL" id="MCFC01000010">
    <property type="protein sequence ID" value="ORY32249.1"/>
    <property type="molecule type" value="Genomic_DNA"/>
</dbReference>
<dbReference type="SUPFAM" id="SSF51161">
    <property type="entry name" value="Trimeric LpxA-like enzymes"/>
    <property type="match status" value="1"/>
</dbReference>
<dbReference type="GO" id="GO:0005869">
    <property type="term" value="C:dynactin complex"/>
    <property type="evidence" value="ECO:0007669"/>
    <property type="project" value="InterPro"/>
</dbReference>
<evidence type="ECO:0000256" key="3">
    <source>
        <dbReference type="ARBA" id="ARBA00016573"/>
    </source>
</evidence>
<comment type="similarity">
    <text evidence="2">Belongs to the dynactin subunits 5/6 family. Dynactin subunit 6 subfamily.</text>
</comment>